<dbReference type="SMART" id="SM00422">
    <property type="entry name" value="HTH_MERR"/>
    <property type="match status" value="1"/>
</dbReference>
<dbReference type="PRINTS" id="PR00040">
    <property type="entry name" value="HTHMERR"/>
</dbReference>
<dbReference type="InterPro" id="IPR047057">
    <property type="entry name" value="MerR_fam"/>
</dbReference>
<evidence type="ECO:0000256" key="1">
    <source>
        <dbReference type="ARBA" id="ARBA00023125"/>
    </source>
</evidence>
<feature type="domain" description="HTH merR-type" evidence="3">
    <location>
        <begin position="1"/>
        <end position="69"/>
    </location>
</feature>
<organism evidence="4 5">
    <name type="scientific">Alishewanella maricola</name>
    <dbReference type="NCBI Taxonomy" id="2795740"/>
    <lineage>
        <taxon>Bacteria</taxon>
        <taxon>Pseudomonadati</taxon>
        <taxon>Pseudomonadota</taxon>
        <taxon>Gammaproteobacteria</taxon>
        <taxon>Alteromonadales</taxon>
        <taxon>Alteromonadaceae</taxon>
        <taxon>Alishewanella</taxon>
    </lineage>
</organism>
<proteinExistence type="predicted"/>
<dbReference type="PANTHER" id="PTHR30204">
    <property type="entry name" value="REDOX-CYCLING DRUG-SENSING TRANSCRIPTIONAL ACTIVATOR SOXR"/>
    <property type="match status" value="1"/>
</dbReference>
<dbReference type="Gene3D" id="1.10.1660.10">
    <property type="match status" value="1"/>
</dbReference>
<keyword evidence="1" id="KW-0238">DNA-binding</keyword>
<dbReference type="Pfam" id="PF13411">
    <property type="entry name" value="MerR_1"/>
    <property type="match status" value="1"/>
</dbReference>
<keyword evidence="5" id="KW-1185">Reference proteome</keyword>
<evidence type="ECO:0000313" key="4">
    <source>
        <dbReference type="EMBL" id="MCB5225962.1"/>
    </source>
</evidence>
<dbReference type="EMBL" id="JAEINI020000002">
    <property type="protein sequence ID" value="MCB5225962.1"/>
    <property type="molecule type" value="Genomic_DNA"/>
</dbReference>
<reference evidence="4 5" key="1">
    <citation type="submission" date="2021-10" db="EMBL/GenBank/DDBJ databases">
        <title>Alishewanella koreense sp. nov. isolated from seawater of southwestern coast in South Korea and the proposal for the reclassification of Rheinheimera perlucida and Rheinheimera tuosuensis as Arsukibacterium perlucida and Arsukibacterium tuosuensis.</title>
        <authorList>
            <person name="Kim K.H."/>
            <person name="Ruan W."/>
            <person name="Kim K.R."/>
            <person name="Baek J.H."/>
            <person name="Jeon C.O."/>
        </authorList>
    </citation>
    <scope>NUCLEOTIDE SEQUENCE [LARGE SCALE GENOMIC DNA]</scope>
    <source>
        <strain evidence="4 5">16-MA</strain>
    </source>
</reference>
<dbReference type="Proteomes" id="UP000633814">
    <property type="component" value="Unassembled WGS sequence"/>
</dbReference>
<dbReference type="PANTHER" id="PTHR30204:SF92">
    <property type="entry name" value="HTH-TYPE TRANSCRIPTIONAL REGULATOR ZNTR"/>
    <property type="match status" value="1"/>
</dbReference>
<evidence type="ECO:0000256" key="2">
    <source>
        <dbReference type="SAM" id="Coils"/>
    </source>
</evidence>
<dbReference type="InterPro" id="IPR009061">
    <property type="entry name" value="DNA-bd_dom_put_sf"/>
</dbReference>
<keyword evidence="2" id="KW-0175">Coiled coil</keyword>
<name>A0ABS8C0W1_9ALTE</name>
<gene>
    <name evidence="4" type="ORF">JAO78_003965</name>
</gene>
<accession>A0ABS8C0W1</accession>
<dbReference type="PROSITE" id="PS50937">
    <property type="entry name" value="HTH_MERR_2"/>
    <property type="match status" value="1"/>
</dbReference>
<comment type="caution">
    <text evidence="4">The sequence shown here is derived from an EMBL/GenBank/DDBJ whole genome shotgun (WGS) entry which is preliminary data.</text>
</comment>
<protein>
    <submittedName>
        <fullName evidence="4">MerR family transcriptional regulator</fullName>
    </submittedName>
</protein>
<dbReference type="SUPFAM" id="SSF46955">
    <property type="entry name" value="Putative DNA-binding domain"/>
    <property type="match status" value="1"/>
</dbReference>
<sequence>MKISELAEASQVPAKTIRYYESIGLLSTAVRQANGYRYYHSADIETLVFIRRCRELNISIDDIKQLVSVQRDPKASCATVDSIISEQLARVRQTQRELAKLEHTLEALVTSCRSEQIQDCCILQSLRATDGA</sequence>
<dbReference type="InterPro" id="IPR000551">
    <property type="entry name" value="MerR-type_HTH_dom"/>
</dbReference>
<feature type="coiled-coil region" evidence="2">
    <location>
        <begin position="84"/>
        <end position="111"/>
    </location>
</feature>
<dbReference type="RefSeq" id="WP_226750056.1">
    <property type="nucleotide sequence ID" value="NZ_JAEINI020000002.1"/>
</dbReference>
<evidence type="ECO:0000259" key="3">
    <source>
        <dbReference type="PROSITE" id="PS50937"/>
    </source>
</evidence>
<evidence type="ECO:0000313" key="5">
    <source>
        <dbReference type="Proteomes" id="UP000633814"/>
    </source>
</evidence>